<accession>A0A917G9A8</accession>
<organism evidence="1 2">
    <name type="scientific">Lysinibacillus alkalisoli</name>
    <dbReference type="NCBI Taxonomy" id="1911548"/>
    <lineage>
        <taxon>Bacteria</taxon>
        <taxon>Bacillati</taxon>
        <taxon>Bacillota</taxon>
        <taxon>Bacilli</taxon>
        <taxon>Bacillales</taxon>
        <taxon>Bacillaceae</taxon>
        <taxon>Lysinibacillus</taxon>
    </lineage>
</organism>
<dbReference type="AlphaFoldDB" id="A0A917G9A8"/>
<reference evidence="1" key="2">
    <citation type="submission" date="2020-09" db="EMBL/GenBank/DDBJ databases">
        <authorList>
            <person name="Sun Q."/>
            <person name="Zhou Y."/>
        </authorList>
    </citation>
    <scope>NUCLEOTIDE SEQUENCE</scope>
    <source>
        <strain evidence="1">CGMCC 1.15760</strain>
    </source>
</reference>
<name>A0A917G9A8_9BACI</name>
<dbReference type="RefSeq" id="WP_188615558.1">
    <property type="nucleotide sequence ID" value="NZ_BMJT01000010.1"/>
</dbReference>
<comment type="caution">
    <text evidence="1">The sequence shown here is derived from an EMBL/GenBank/DDBJ whole genome shotgun (WGS) entry which is preliminary data.</text>
</comment>
<reference evidence="1" key="1">
    <citation type="journal article" date="2014" name="Int. J. Syst. Evol. Microbiol.">
        <title>Complete genome sequence of Corynebacterium casei LMG S-19264T (=DSM 44701T), isolated from a smear-ripened cheese.</title>
        <authorList>
            <consortium name="US DOE Joint Genome Institute (JGI-PGF)"/>
            <person name="Walter F."/>
            <person name="Albersmeier A."/>
            <person name="Kalinowski J."/>
            <person name="Ruckert C."/>
        </authorList>
    </citation>
    <scope>NUCLEOTIDE SEQUENCE</scope>
    <source>
        <strain evidence="1">CGMCC 1.15760</strain>
    </source>
</reference>
<proteinExistence type="predicted"/>
<dbReference type="EMBL" id="BMJT01000010">
    <property type="protein sequence ID" value="GGG30669.1"/>
    <property type="molecule type" value="Genomic_DNA"/>
</dbReference>
<protein>
    <submittedName>
        <fullName evidence="1">Uncharacterized protein</fullName>
    </submittedName>
</protein>
<sequence>MSEDLIYLGTEDYDVLEAQNAIPTFWFLLIAPEDLPKIKENIRLCTALMALEFDQRKAFVESLGDADELGIITLRQDYVLENAQHLQQYVTTVVPTLAPLFEDFLHYLKPLFKEDGYLLIDFDEYIDWYDDLDDFYEVIATIVEDAQKPPTPHAGIEFIDEEDIVASTVGYDELDGDDYPNFAESSDVYFKLLPKHRIPETMHPNGTSFFNKIKRWFI</sequence>
<evidence type="ECO:0000313" key="1">
    <source>
        <dbReference type="EMBL" id="GGG30669.1"/>
    </source>
</evidence>
<keyword evidence="2" id="KW-1185">Reference proteome</keyword>
<evidence type="ECO:0000313" key="2">
    <source>
        <dbReference type="Proteomes" id="UP000616608"/>
    </source>
</evidence>
<dbReference type="Proteomes" id="UP000616608">
    <property type="component" value="Unassembled WGS sequence"/>
</dbReference>
<gene>
    <name evidence="1" type="ORF">GCM10007425_26590</name>
</gene>